<sequence>PDPNSALEFESDHVRARHLVNVGTNDLIALLITTYFQFSLDSYRKFGRVSPVSVTQSQPEQQTGRIQGTVVSLIRIPGFHGPGVPETREANVKYTDKLKANWMSVDIVISEGNIY</sequence>
<protein>
    <submittedName>
        <fullName evidence="1">Uncharacterized protein</fullName>
    </submittedName>
</protein>
<feature type="non-terminal residue" evidence="1">
    <location>
        <position position="1"/>
    </location>
</feature>
<reference evidence="1" key="1">
    <citation type="journal article" date="2019" name="Science">
        <title>Mutation of a bHLH transcription factor allowed almond domestication.</title>
        <authorList>
            <person name="Sanchez-Perez R."/>
            <person name="Pavan S."/>
            <person name="Mazzeo R."/>
            <person name="Moldovan C."/>
            <person name="Aiese Cigliano R."/>
            <person name="Del Cueto J."/>
            <person name="Ricciardi F."/>
            <person name="Lotti C."/>
            <person name="Ricciardi L."/>
            <person name="Dicenta F."/>
            <person name="Lopez-Marques R.L."/>
            <person name="Lindberg Moller B."/>
        </authorList>
    </citation>
    <scope>NUCLEOTIDE SEQUENCE</scope>
</reference>
<evidence type="ECO:0000313" key="1">
    <source>
        <dbReference type="EMBL" id="BBH05368.1"/>
    </source>
</evidence>
<gene>
    <name evidence="1" type="ORF">Prudu_016734</name>
</gene>
<organism evidence="1">
    <name type="scientific">Prunus dulcis</name>
    <name type="common">Almond</name>
    <name type="synonym">Amygdalus dulcis</name>
    <dbReference type="NCBI Taxonomy" id="3755"/>
    <lineage>
        <taxon>Eukaryota</taxon>
        <taxon>Viridiplantae</taxon>
        <taxon>Streptophyta</taxon>
        <taxon>Embryophyta</taxon>
        <taxon>Tracheophyta</taxon>
        <taxon>Spermatophyta</taxon>
        <taxon>Magnoliopsida</taxon>
        <taxon>eudicotyledons</taxon>
        <taxon>Gunneridae</taxon>
        <taxon>Pentapetalae</taxon>
        <taxon>rosids</taxon>
        <taxon>fabids</taxon>
        <taxon>Rosales</taxon>
        <taxon>Rosaceae</taxon>
        <taxon>Amygdaloideae</taxon>
        <taxon>Amygdaleae</taxon>
        <taxon>Prunus</taxon>
    </lineage>
</organism>
<accession>A0A4Y1RN59</accession>
<dbReference type="AlphaFoldDB" id="A0A4Y1RN59"/>
<name>A0A4Y1RN59_PRUDU</name>
<proteinExistence type="predicted"/>
<dbReference type="EMBL" id="AP019302">
    <property type="protein sequence ID" value="BBH05368.1"/>
    <property type="molecule type" value="Genomic_DNA"/>
</dbReference>